<dbReference type="OrthoDB" id="8110916at2759"/>
<organism evidence="10 11">
    <name type="scientific">Tetranychus urticae</name>
    <name type="common">Two-spotted spider mite</name>
    <dbReference type="NCBI Taxonomy" id="32264"/>
    <lineage>
        <taxon>Eukaryota</taxon>
        <taxon>Metazoa</taxon>
        <taxon>Ecdysozoa</taxon>
        <taxon>Arthropoda</taxon>
        <taxon>Chelicerata</taxon>
        <taxon>Arachnida</taxon>
        <taxon>Acari</taxon>
        <taxon>Acariformes</taxon>
        <taxon>Trombidiformes</taxon>
        <taxon>Prostigmata</taxon>
        <taxon>Eleutherengona</taxon>
        <taxon>Raphignathae</taxon>
        <taxon>Tetranychoidea</taxon>
        <taxon>Tetranychidae</taxon>
        <taxon>Tetranychus</taxon>
    </lineage>
</organism>
<dbReference type="NCBIfam" id="TIGR00196">
    <property type="entry name" value="yjeF_cterm"/>
    <property type="match status" value="1"/>
</dbReference>
<dbReference type="GO" id="GO:0110051">
    <property type="term" value="P:metabolite repair"/>
    <property type="evidence" value="ECO:0007669"/>
    <property type="project" value="TreeGrafter"/>
</dbReference>
<feature type="binding site" evidence="8">
    <location>
        <begin position="160"/>
        <end position="166"/>
    </location>
    <ligand>
        <name>(6S)-NADPHX</name>
        <dbReference type="ChEBI" id="CHEBI:64076"/>
    </ligand>
</feature>
<reference evidence="10" key="2">
    <citation type="submission" date="2015-06" db="UniProtKB">
        <authorList>
            <consortium name="EnsemblMetazoa"/>
        </authorList>
    </citation>
    <scope>IDENTIFICATION</scope>
</reference>
<dbReference type="PANTHER" id="PTHR12592:SF0">
    <property type="entry name" value="ATP-DEPENDENT (S)-NAD(P)H-HYDRATE DEHYDRATASE"/>
    <property type="match status" value="1"/>
</dbReference>
<dbReference type="PROSITE" id="PS51383">
    <property type="entry name" value="YJEF_C_3"/>
    <property type="match status" value="1"/>
</dbReference>
<dbReference type="EMBL" id="CAEY01002016">
    <property type="status" value="NOT_ANNOTATED_CDS"/>
    <property type="molecule type" value="Genomic_DNA"/>
</dbReference>
<reference evidence="11" key="1">
    <citation type="submission" date="2011-08" db="EMBL/GenBank/DDBJ databases">
        <authorList>
            <person name="Rombauts S."/>
        </authorList>
    </citation>
    <scope>NUCLEOTIDE SEQUENCE</scope>
    <source>
        <strain evidence="11">London</strain>
    </source>
</reference>
<evidence type="ECO:0000256" key="7">
    <source>
        <dbReference type="ARBA" id="ARBA00047472"/>
    </source>
</evidence>
<keyword evidence="6 8" id="KW-0456">Lyase</keyword>
<protein>
    <recommendedName>
        <fullName evidence="8">ATP-dependent (S)-NAD(P)H-hydrate dehydratase</fullName>
        <ecNumber evidence="8">4.2.1.93</ecNumber>
    </recommendedName>
    <alternativeName>
        <fullName evidence="8">ATP-dependent NAD(P)HX dehydratase</fullName>
    </alternativeName>
</protein>
<dbReference type="EnsemblMetazoa" id="tetur09g02690.1">
    <property type="protein sequence ID" value="tetur09g02690.1"/>
    <property type="gene ID" value="tetur09g02690"/>
</dbReference>
<evidence type="ECO:0000256" key="1">
    <source>
        <dbReference type="ARBA" id="ARBA00022553"/>
    </source>
</evidence>
<dbReference type="AlphaFoldDB" id="T1KDE9"/>
<dbReference type="GO" id="GO:0046496">
    <property type="term" value="P:nicotinamide nucleotide metabolic process"/>
    <property type="evidence" value="ECO:0007669"/>
    <property type="project" value="UniProtKB-UniRule"/>
</dbReference>
<evidence type="ECO:0000313" key="11">
    <source>
        <dbReference type="Proteomes" id="UP000015104"/>
    </source>
</evidence>
<comment type="catalytic activity">
    <reaction evidence="8">
        <text>(6S)-NADHX + ATP = ADP + phosphate + NADH + H(+)</text>
        <dbReference type="Rhea" id="RHEA:19017"/>
        <dbReference type="ChEBI" id="CHEBI:15378"/>
        <dbReference type="ChEBI" id="CHEBI:30616"/>
        <dbReference type="ChEBI" id="CHEBI:43474"/>
        <dbReference type="ChEBI" id="CHEBI:57945"/>
        <dbReference type="ChEBI" id="CHEBI:64074"/>
        <dbReference type="ChEBI" id="CHEBI:456216"/>
        <dbReference type="EC" id="4.2.1.93"/>
    </reaction>
</comment>
<dbReference type="STRING" id="32264.T1KDE9"/>
<feature type="binding site" evidence="8">
    <location>
        <begin position="222"/>
        <end position="231"/>
    </location>
    <ligand>
        <name>ATP</name>
        <dbReference type="ChEBI" id="CHEBI:30616"/>
    </ligand>
</feature>
<comment type="similarity">
    <text evidence="8">Belongs to the NnrD/CARKD family.</text>
</comment>
<dbReference type="SUPFAM" id="SSF53613">
    <property type="entry name" value="Ribokinase-like"/>
    <property type="match status" value="1"/>
</dbReference>
<dbReference type="HOGENOM" id="CLU_030651_3_0_1"/>
<feature type="binding site" evidence="8">
    <location>
        <position position="232"/>
    </location>
    <ligand>
        <name>(6S)-NADPHX</name>
        <dbReference type="ChEBI" id="CHEBI:64076"/>
    </ligand>
</feature>
<feature type="binding site" evidence="8">
    <location>
        <position position="107"/>
    </location>
    <ligand>
        <name>(6S)-NADPHX</name>
        <dbReference type="ChEBI" id="CHEBI:64076"/>
    </ligand>
</feature>
<keyword evidence="4" id="KW-0521">NADP</keyword>
<evidence type="ECO:0000256" key="5">
    <source>
        <dbReference type="ARBA" id="ARBA00023027"/>
    </source>
</evidence>
<gene>
    <name evidence="10" type="primary">107363089</name>
</gene>
<name>T1KDE9_TETUR</name>
<feature type="binding site" evidence="8">
    <location>
        <begin position="203"/>
        <end position="207"/>
    </location>
    <ligand>
        <name>ATP</name>
        <dbReference type="ChEBI" id="CHEBI:30616"/>
    </ligand>
</feature>
<proteinExistence type="inferred from homology"/>
<comment type="catalytic activity">
    <reaction evidence="7 8">
        <text>(6S)-NADPHX + ATP = ADP + phosphate + NADPH + H(+)</text>
        <dbReference type="Rhea" id="RHEA:32231"/>
        <dbReference type="ChEBI" id="CHEBI:15378"/>
        <dbReference type="ChEBI" id="CHEBI:30616"/>
        <dbReference type="ChEBI" id="CHEBI:43474"/>
        <dbReference type="ChEBI" id="CHEBI:57783"/>
        <dbReference type="ChEBI" id="CHEBI:64076"/>
        <dbReference type="ChEBI" id="CHEBI:456216"/>
        <dbReference type="EC" id="4.2.1.93"/>
    </reaction>
</comment>
<dbReference type="CDD" id="cd01171">
    <property type="entry name" value="YXKO-related"/>
    <property type="match status" value="1"/>
</dbReference>
<accession>T1KDE9</accession>
<dbReference type="KEGG" id="tut:107363089"/>
<keyword evidence="5 8" id="KW-0520">NAD</keyword>
<keyword evidence="2 8" id="KW-0547">Nucleotide-binding</keyword>
<evidence type="ECO:0000259" key="9">
    <source>
        <dbReference type="PROSITE" id="PS51383"/>
    </source>
</evidence>
<dbReference type="eggNOG" id="KOG3974">
    <property type="taxonomic scope" value="Eukaryota"/>
</dbReference>
<dbReference type="EC" id="4.2.1.93" evidence="8"/>
<evidence type="ECO:0000256" key="6">
    <source>
        <dbReference type="ARBA" id="ARBA00023239"/>
    </source>
</evidence>
<comment type="function">
    <text evidence="8">Catalyzes the dehydration of the S-form of NAD(P)HX at the expense of ATP, which is converted to ADP. Together with NAD(P)HX epimerase, which catalyzes the epimerization of the S- and R-forms, the enzyme allows the repair of both epimers of NAD(P)HX, a damaged form of NAD(P)H that is a result of enzymatic or heat-dependent hydration.</text>
</comment>
<dbReference type="HAMAP" id="MF_01965">
    <property type="entry name" value="NADHX_dehydratase"/>
    <property type="match status" value="1"/>
</dbReference>
<sequence length="313" mass="34466">MDDSKLIEGLLSSVIPELSDHSHKGQSGRIGVIGGCKEFTGAPYYASISSLKIGADLVYVFCASDAAIPIKSYSPELIVLPVLDSKDVIATVSQYMPRLHALIIGPGLGRDEALTQTVFSLITKAREFDLPLLLDADSLHFICKQPDVIKNYKKAILTPNAIEFSRLHNLIFQHDLNDQERDSPGEKLKEMCSKLGNVTIVRKGRQDLISDGNMLISCDQYGSNRRCGGQGDLLVGSMATFAFWSHANKQMKGSLLDTNQLNPCILAAYAACLFTRKCNKLAFEKLGRTMTTTDMIRLIPKAFEGLFPTKFRS</sequence>
<evidence type="ECO:0000256" key="2">
    <source>
        <dbReference type="ARBA" id="ARBA00022741"/>
    </source>
</evidence>
<evidence type="ECO:0000256" key="3">
    <source>
        <dbReference type="ARBA" id="ARBA00022840"/>
    </source>
</evidence>
<keyword evidence="11" id="KW-1185">Reference proteome</keyword>
<dbReference type="Gene3D" id="3.40.1190.20">
    <property type="match status" value="1"/>
</dbReference>
<dbReference type="GO" id="GO:0005524">
    <property type="term" value="F:ATP binding"/>
    <property type="evidence" value="ECO:0007669"/>
    <property type="project" value="UniProtKB-KW"/>
</dbReference>
<evidence type="ECO:0000256" key="8">
    <source>
        <dbReference type="HAMAP-Rule" id="MF_03157"/>
    </source>
</evidence>
<dbReference type="FunFam" id="3.40.1190.20:FF:000023">
    <property type="entry name" value="ATP-dependent (S)-NAD(P)H-hydrate dehydratase"/>
    <property type="match status" value="1"/>
</dbReference>
<dbReference type="GO" id="GO:0047453">
    <property type="term" value="F:ATP-dependent NAD(P)H-hydrate dehydratase activity"/>
    <property type="evidence" value="ECO:0007669"/>
    <property type="project" value="UniProtKB-UniRule"/>
</dbReference>
<comment type="cofactor">
    <cofactor evidence="8">
        <name>Mg(2+)</name>
        <dbReference type="ChEBI" id="CHEBI:18420"/>
    </cofactor>
</comment>
<feature type="domain" description="YjeF C-terminal" evidence="9">
    <location>
        <begin position="7"/>
        <end position="306"/>
    </location>
</feature>
<evidence type="ECO:0000313" key="10">
    <source>
        <dbReference type="EnsemblMetazoa" id="tetur09g02690.1"/>
    </source>
</evidence>
<dbReference type="Pfam" id="PF01256">
    <property type="entry name" value="Carb_kinase"/>
    <property type="match status" value="1"/>
</dbReference>
<dbReference type="OMA" id="WRAAYHN"/>
<dbReference type="Proteomes" id="UP000015104">
    <property type="component" value="Unassembled WGS sequence"/>
</dbReference>
<keyword evidence="3 8" id="KW-0067">ATP-binding</keyword>
<evidence type="ECO:0000256" key="4">
    <source>
        <dbReference type="ARBA" id="ARBA00022857"/>
    </source>
</evidence>
<dbReference type="PANTHER" id="PTHR12592">
    <property type="entry name" value="ATP-DEPENDENT (S)-NAD(P)H-HYDRATE DEHYDRATASE FAMILY MEMBER"/>
    <property type="match status" value="1"/>
</dbReference>
<dbReference type="InterPro" id="IPR000631">
    <property type="entry name" value="CARKD"/>
</dbReference>
<dbReference type="InterPro" id="IPR029056">
    <property type="entry name" value="Ribokinase-like"/>
</dbReference>
<keyword evidence="1 8" id="KW-0597">Phosphoprotein</keyword>